<evidence type="ECO:0000256" key="1">
    <source>
        <dbReference type="SAM" id="MobiDB-lite"/>
    </source>
</evidence>
<accession>A0A3M7HN15</accession>
<feature type="compositionally biased region" description="Polar residues" evidence="1">
    <location>
        <begin position="118"/>
        <end position="127"/>
    </location>
</feature>
<dbReference type="EMBL" id="QWIO01000006">
    <property type="protein sequence ID" value="RMZ14557.1"/>
    <property type="molecule type" value="Genomic_DNA"/>
</dbReference>
<organism evidence="2 3">
    <name type="scientific">Hortaea werneckii</name>
    <name type="common">Black yeast</name>
    <name type="synonym">Cladosporium werneckii</name>
    <dbReference type="NCBI Taxonomy" id="91943"/>
    <lineage>
        <taxon>Eukaryota</taxon>
        <taxon>Fungi</taxon>
        <taxon>Dikarya</taxon>
        <taxon>Ascomycota</taxon>
        <taxon>Pezizomycotina</taxon>
        <taxon>Dothideomycetes</taxon>
        <taxon>Dothideomycetidae</taxon>
        <taxon>Mycosphaerellales</taxon>
        <taxon>Teratosphaeriaceae</taxon>
        <taxon>Hortaea</taxon>
    </lineage>
</organism>
<protein>
    <submittedName>
        <fullName evidence="2">Uncharacterized protein</fullName>
    </submittedName>
</protein>
<proteinExistence type="predicted"/>
<dbReference type="AlphaFoldDB" id="A0A3M7HN15"/>
<evidence type="ECO:0000313" key="2">
    <source>
        <dbReference type="EMBL" id="RMZ14557.1"/>
    </source>
</evidence>
<feature type="region of interest" description="Disordered" evidence="1">
    <location>
        <begin position="118"/>
        <end position="149"/>
    </location>
</feature>
<gene>
    <name evidence="2" type="ORF">D0864_00132</name>
</gene>
<evidence type="ECO:0000313" key="3">
    <source>
        <dbReference type="Proteomes" id="UP000269539"/>
    </source>
</evidence>
<sequence length="302" mass="33168">MDCRRSLRGKQTTTTVNTILSSLEHHPPISGIAADQESSVCCPQNSNEKIVAEVNTMIDGVLPFFRPSTRCTEALNDEEGVIDKLSNPCKAPSSYDGILDPPVEEHRTTHHPALRQPVAQQSATTTPPNKPPHQQSEPPDPPNPHPRTLLTKTKSLLVRLLATRHAQCAYCCELRPLREDFPRSWHVPKQCWKHLVPSSCALNPTTASNRSHSNTDHIGLASFPCRACLARALAAQVQIRRVCAGDDGMKALGKVGCPVCRAVWSDGTLLRNMETRDFRRLMDLRAAARVAEAGVGYRGLIG</sequence>
<name>A0A3M7HN15_HORWE</name>
<reference evidence="2 3" key="1">
    <citation type="journal article" date="2018" name="BMC Genomics">
        <title>Genomic evidence for intraspecific hybridization in a clonal and extremely halotolerant yeast.</title>
        <authorList>
            <person name="Gostincar C."/>
            <person name="Stajich J.E."/>
            <person name="Zupancic J."/>
            <person name="Zalar P."/>
            <person name="Gunde-Cimerman N."/>
        </authorList>
    </citation>
    <scope>NUCLEOTIDE SEQUENCE [LARGE SCALE GENOMIC DNA]</scope>
    <source>
        <strain evidence="2 3">EXF-10513</strain>
    </source>
</reference>
<comment type="caution">
    <text evidence="2">The sequence shown here is derived from an EMBL/GenBank/DDBJ whole genome shotgun (WGS) entry which is preliminary data.</text>
</comment>
<dbReference type="Proteomes" id="UP000269539">
    <property type="component" value="Unassembled WGS sequence"/>
</dbReference>